<reference evidence="2 3" key="3">
    <citation type="journal article" date="2015" name="Genome Announc.">
        <title>Draft Genome Sequence of the Archiascomycetous Yeast Saitoella complicata.</title>
        <authorList>
            <person name="Yamauchi K."/>
            <person name="Kondo S."/>
            <person name="Hamamoto M."/>
            <person name="Takahashi Y."/>
            <person name="Ogura Y."/>
            <person name="Hayashi T."/>
            <person name="Nishida H."/>
        </authorList>
    </citation>
    <scope>NUCLEOTIDE SEQUENCE [LARGE SCALE GENOMIC DNA]</scope>
    <source>
        <strain evidence="2 3">NRRL Y-17804</strain>
    </source>
</reference>
<dbReference type="Proteomes" id="UP000033140">
    <property type="component" value="Unassembled WGS sequence"/>
</dbReference>
<evidence type="ECO:0000256" key="1">
    <source>
        <dbReference type="SAM" id="MobiDB-lite"/>
    </source>
</evidence>
<dbReference type="AlphaFoldDB" id="A0A0E9NBQ0"/>
<comment type="caution">
    <text evidence="2">The sequence shown here is derived from an EMBL/GenBank/DDBJ whole genome shotgun (WGS) entry which is preliminary data.</text>
</comment>
<name>A0A0E9NBQ0_SAICN</name>
<proteinExistence type="predicted"/>
<dbReference type="EMBL" id="BACD03000008">
    <property type="protein sequence ID" value="GAO47302.1"/>
    <property type="molecule type" value="Genomic_DNA"/>
</dbReference>
<reference evidence="2 3" key="1">
    <citation type="journal article" date="2011" name="J. Gen. Appl. Microbiol.">
        <title>Draft genome sequencing of the enigmatic yeast Saitoella complicata.</title>
        <authorList>
            <person name="Nishida H."/>
            <person name="Hamamoto M."/>
            <person name="Sugiyama J."/>
        </authorList>
    </citation>
    <scope>NUCLEOTIDE SEQUENCE [LARGE SCALE GENOMIC DNA]</scope>
    <source>
        <strain evidence="2 3">NRRL Y-17804</strain>
    </source>
</reference>
<feature type="region of interest" description="Disordered" evidence="1">
    <location>
        <begin position="16"/>
        <end position="36"/>
    </location>
</feature>
<reference evidence="2 3" key="2">
    <citation type="journal article" date="2014" name="J. Gen. Appl. Microbiol.">
        <title>The early diverging ascomycetous budding yeast Saitoella complicata has three histone deacetylases belonging to the Clr6, Hos2, and Rpd3 lineages.</title>
        <authorList>
            <person name="Nishida H."/>
            <person name="Matsumoto T."/>
            <person name="Kondo S."/>
            <person name="Hamamoto M."/>
            <person name="Yoshikawa H."/>
        </authorList>
    </citation>
    <scope>NUCLEOTIDE SEQUENCE [LARGE SCALE GENOMIC DNA]</scope>
    <source>
        <strain evidence="2 3">NRRL Y-17804</strain>
    </source>
</reference>
<keyword evidence="3" id="KW-1185">Reference proteome</keyword>
<evidence type="ECO:0000313" key="2">
    <source>
        <dbReference type="EMBL" id="GAO47302.1"/>
    </source>
</evidence>
<protein>
    <submittedName>
        <fullName evidence="2">Uncharacterized protein</fullName>
    </submittedName>
</protein>
<evidence type="ECO:0000313" key="3">
    <source>
        <dbReference type="Proteomes" id="UP000033140"/>
    </source>
</evidence>
<gene>
    <name evidence="2" type="ORF">G7K_1511-t1</name>
</gene>
<organism evidence="2 3">
    <name type="scientific">Saitoella complicata (strain BCRC 22490 / CBS 7301 / JCM 7358 / NBRC 10748 / NRRL Y-17804)</name>
    <dbReference type="NCBI Taxonomy" id="698492"/>
    <lineage>
        <taxon>Eukaryota</taxon>
        <taxon>Fungi</taxon>
        <taxon>Dikarya</taxon>
        <taxon>Ascomycota</taxon>
        <taxon>Taphrinomycotina</taxon>
        <taxon>Taphrinomycotina incertae sedis</taxon>
        <taxon>Saitoella</taxon>
    </lineage>
</organism>
<sequence length="72" mass="8312">MFLAESVSVFLRNKCSGSPGSCHRRRSQPQSNHNDRFKRRLKGRFGALFIIVYQHSPSNRSIVHFLIPEQLA</sequence>
<accession>A0A0E9NBQ0</accession>